<organism evidence="5 6">
    <name type="scientific">Flavobacterium sangjuense</name>
    <dbReference type="NCBI Taxonomy" id="2518177"/>
    <lineage>
        <taxon>Bacteria</taxon>
        <taxon>Pseudomonadati</taxon>
        <taxon>Bacteroidota</taxon>
        <taxon>Flavobacteriia</taxon>
        <taxon>Flavobacteriales</taxon>
        <taxon>Flavobacteriaceae</taxon>
        <taxon>Flavobacterium</taxon>
    </lineage>
</organism>
<dbReference type="OrthoDB" id="9805039at2"/>
<dbReference type="InterPro" id="IPR012156">
    <property type="entry name" value="Cold_shock_CspA"/>
</dbReference>
<dbReference type="EMBL" id="CP038810">
    <property type="protein sequence ID" value="QBZ97285.1"/>
    <property type="molecule type" value="Genomic_DNA"/>
</dbReference>
<dbReference type="SMART" id="SM00357">
    <property type="entry name" value="CSP"/>
    <property type="match status" value="1"/>
</dbReference>
<evidence type="ECO:0000256" key="2">
    <source>
        <dbReference type="ARBA" id="ARBA00022490"/>
    </source>
</evidence>
<keyword evidence="6" id="KW-1185">Reference proteome</keyword>
<keyword evidence="2" id="KW-0963">Cytoplasm</keyword>
<evidence type="ECO:0000256" key="1">
    <source>
        <dbReference type="ARBA" id="ARBA00004496"/>
    </source>
</evidence>
<dbReference type="InterPro" id="IPR002059">
    <property type="entry name" value="CSP_DNA-bd"/>
</dbReference>
<dbReference type="Pfam" id="PF00313">
    <property type="entry name" value="CSD"/>
    <property type="match status" value="1"/>
</dbReference>
<dbReference type="Gene3D" id="2.40.50.140">
    <property type="entry name" value="Nucleic acid-binding proteins"/>
    <property type="match status" value="1"/>
</dbReference>
<dbReference type="PROSITE" id="PS51857">
    <property type="entry name" value="CSD_2"/>
    <property type="match status" value="1"/>
</dbReference>
<evidence type="ECO:0000313" key="6">
    <source>
        <dbReference type="Proteomes" id="UP000296862"/>
    </source>
</evidence>
<accession>A0A4P7PRX8</accession>
<dbReference type="CDD" id="cd04458">
    <property type="entry name" value="CSP_CDS"/>
    <property type="match status" value="1"/>
</dbReference>
<gene>
    <name evidence="5" type="primary">cspV</name>
    <name evidence="5" type="ORF">GS03_00771</name>
</gene>
<dbReference type="PANTHER" id="PTHR11544">
    <property type="entry name" value="COLD SHOCK DOMAIN CONTAINING PROTEINS"/>
    <property type="match status" value="1"/>
</dbReference>
<evidence type="ECO:0000259" key="4">
    <source>
        <dbReference type="PROSITE" id="PS51857"/>
    </source>
</evidence>
<dbReference type="PRINTS" id="PR00050">
    <property type="entry name" value="COLDSHOCK"/>
</dbReference>
<dbReference type="SUPFAM" id="SSF50249">
    <property type="entry name" value="Nucleic acid-binding proteins"/>
    <property type="match status" value="1"/>
</dbReference>
<dbReference type="RefSeq" id="WP_136151253.1">
    <property type="nucleotide sequence ID" value="NZ_CP038810.1"/>
</dbReference>
<dbReference type="InterPro" id="IPR019844">
    <property type="entry name" value="CSD_CS"/>
</dbReference>
<dbReference type="PROSITE" id="PS00352">
    <property type="entry name" value="CSD_1"/>
    <property type="match status" value="1"/>
</dbReference>
<name>A0A4P7PRX8_9FLAO</name>
<dbReference type="InterPro" id="IPR012340">
    <property type="entry name" value="NA-bd_OB-fold"/>
</dbReference>
<protein>
    <submittedName>
        <fullName evidence="5">Cold shock protein CspV</fullName>
    </submittedName>
</protein>
<dbReference type="Proteomes" id="UP000296862">
    <property type="component" value="Chromosome"/>
</dbReference>
<comment type="subcellular location">
    <subcellularLocation>
        <location evidence="1 3">Cytoplasm</location>
    </subcellularLocation>
</comment>
<evidence type="ECO:0000313" key="5">
    <source>
        <dbReference type="EMBL" id="QBZ97285.1"/>
    </source>
</evidence>
<dbReference type="PIRSF" id="PIRSF002599">
    <property type="entry name" value="Cold_shock_A"/>
    <property type="match status" value="1"/>
</dbReference>
<dbReference type="InterPro" id="IPR050181">
    <property type="entry name" value="Cold_shock_domain"/>
</dbReference>
<evidence type="ECO:0000256" key="3">
    <source>
        <dbReference type="RuleBase" id="RU000408"/>
    </source>
</evidence>
<dbReference type="GO" id="GO:0005829">
    <property type="term" value="C:cytosol"/>
    <property type="evidence" value="ECO:0007669"/>
    <property type="project" value="UniProtKB-ARBA"/>
</dbReference>
<feature type="domain" description="CSD" evidence="4">
    <location>
        <begin position="1"/>
        <end position="63"/>
    </location>
</feature>
<dbReference type="AlphaFoldDB" id="A0A4P7PRX8"/>
<dbReference type="KEGG" id="fsn:GS03_00771"/>
<reference evidence="5 6" key="1">
    <citation type="submission" date="2019-04" db="EMBL/GenBank/DDBJ databases">
        <title>Flavobacterium sp. GS03.</title>
        <authorList>
            <person name="Kim H."/>
        </authorList>
    </citation>
    <scope>NUCLEOTIDE SEQUENCE [LARGE SCALE GENOMIC DNA]</scope>
    <source>
        <strain evidence="5 6">GS03</strain>
    </source>
</reference>
<dbReference type="InterPro" id="IPR011129">
    <property type="entry name" value="CSD"/>
</dbReference>
<proteinExistence type="predicted"/>
<dbReference type="GO" id="GO:0003676">
    <property type="term" value="F:nucleic acid binding"/>
    <property type="evidence" value="ECO:0007669"/>
    <property type="project" value="InterPro"/>
</dbReference>
<sequence length="66" mass="7216">MRTGTVKFFNESKGYGFITDDETGKDIFVHATGVKSEGLNEGDKVSYEEEEGRKGKVAAQVVAIED</sequence>